<feature type="region of interest" description="Disordered" evidence="1">
    <location>
        <begin position="14"/>
        <end position="51"/>
    </location>
</feature>
<reference evidence="3" key="3">
    <citation type="submission" date="2020-12" db="UniProtKB">
        <authorList>
            <consortium name="EnsemblPlants"/>
        </authorList>
    </citation>
    <scope>IDENTIFICATION</scope>
</reference>
<dbReference type="InParanoid" id="A0A2K1L830"/>
<evidence type="ECO:0000313" key="2">
    <source>
        <dbReference type="EMBL" id="PNR62151.1"/>
    </source>
</evidence>
<dbReference type="EnsemblPlants" id="Pp3c1_12690V3.1">
    <property type="protein sequence ID" value="PAC:32967506.CDS.1"/>
    <property type="gene ID" value="Pp3c1_12690"/>
</dbReference>
<reference evidence="2 4" key="2">
    <citation type="journal article" date="2018" name="Plant J.">
        <title>The Physcomitrella patens chromosome-scale assembly reveals moss genome structure and evolution.</title>
        <authorList>
            <person name="Lang D."/>
            <person name="Ullrich K.K."/>
            <person name="Murat F."/>
            <person name="Fuchs J."/>
            <person name="Jenkins J."/>
            <person name="Haas F.B."/>
            <person name="Piednoel M."/>
            <person name="Gundlach H."/>
            <person name="Van Bel M."/>
            <person name="Meyberg R."/>
            <person name="Vives C."/>
            <person name="Morata J."/>
            <person name="Symeonidi A."/>
            <person name="Hiss M."/>
            <person name="Muchero W."/>
            <person name="Kamisugi Y."/>
            <person name="Saleh O."/>
            <person name="Blanc G."/>
            <person name="Decker E.L."/>
            <person name="van Gessel N."/>
            <person name="Grimwood J."/>
            <person name="Hayes R.D."/>
            <person name="Graham S.W."/>
            <person name="Gunter L.E."/>
            <person name="McDaniel S.F."/>
            <person name="Hoernstein S.N.W."/>
            <person name="Larsson A."/>
            <person name="Li F.W."/>
            <person name="Perroud P.F."/>
            <person name="Phillips J."/>
            <person name="Ranjan P."/>
            <person name="Rokshar D.S."/>
            <person name="Rothfels C.J."/>
            <person name="Schneider L."/>
            <person name="Shu S."/>
            <person name="Stevenson D.W."/>
            <person name="Thummler F."/>
            <person name="Tillich M."/>
            <person name="Villarreal Aguilar J.C."/>
            <person name="Widiez T."/>
            <person name="Wong G.K."/>
            <person name="Wymore A."/>
            <person name="Zhang Y."/>
            <person name="Zimmer A.D."/>
            <person name="Quatrano R.S."/>
            <person name="Mayer K.F.X."/>
            <person name="Goodstein D."/>
            <person name="Casacuberta J.M."/>
            <person name="Vandepoele K."/>
            <person name="Reski R."/>
            <person name="Cuming A.C."/>
            <person name="Tuskan G.A."/>
            <person name="Maumus F."/>
            <person name="Salse J."/>
            <person name="Schmutz J."/>
            <person name="Rensing S.A."/>
        </authorList>
    </citation>
    <scope>NUCLEOTIDE SEQUENCE [LARGE SCALE GENOMIC DNA]</scope>
    <source>
        <strain evidence="3 4">cv. Gransden 2004</strain>
    </source>
</reference>
<gene>
    <name evidence="2" type="ORF">PHYPA_000575</name>
</gene>
<protein>
    <submittedName>
        <fullName evidence="2 3">Uncharacterized protein</fullName>
    </submittedName>
</protein>
<sequence>MICWSLQHRHEYKKKKNLGGSSSSCSCSQADSVEPLFPATPESVSAPRRRRAECAVSAPPSSPAPSPEDLLVVVLQC</sequence>
<evidence type="ECO:0000313" key="4">
    <source>
        <dbReference type="Proteomes" id="UP000006727"/>
    </source>
</evidence>
<evidence type="ECO:0000313" key="3">
    <source>
        <dbReference type="EnsemblPlants" id="PAC:32967506.CDS.1"/>
    </source>
</evidence>
<dbReference type="PaxDb" id="3218-PP1S86_226V6.1"/>
<accession>A0A2K1L830</accession>
<dbReference type="Gramene" id="Pp3c1_12690V3.1">
    <property type="protein sequence ID" value="PAC:32967506.CDS.1"/>
    <property type="gene ID" value="Pp3c1_12690"/>
</dbReference>
<dbReference type="AlphaFoldDB" id="A0A2K1L830"/>
<keyword evidence="4" id="KW-1185">Reference proteome</keyword>
<organism evidence="2">
    <name type="scientific">Physcomitrium patens</name>
    <name type="common">Spreading-leaved earth moss</name>
    <name type="synonym">Physcomitrella patens</name>
    <dbReference type="NCBI Taxonomy" id="3218"/>
    <lineage>
        <taxon>Eukaryota</taxon>
        <taxon>Viridiplantae</taxon>
        <taxon>Streptophyta</taxon>
        <taxon>Embryophyta</taxon>
        <taxon>Bryophyta</taxon>
        <taxon>Bryophytina</taxon>
        <taxon>Bryopsida</taxon>
        <taxon>Funariidae</taxon>
        <taxon>Funariales</taxon>
        <taxon>Funariaceae</taxon>
        <taxon>Physcomitrium</taxon>
    </lineage>
</organism>
<dbReference type="Proteomes" id="UP000006727">
    <property type="component" value="Chromosome 1"/>
</dbReference>
<evidence type="ECO:0000256" key="1">
    <source>
        <dbReference type="SAM" id="MobiDB-lite"/>
    </source>
</evidence>
<reference evidence="2 4" key="1">
    <citation type="journal article" date="2008" name="Science">
        <title>The Physcomitrella genome reveals evolutionary insights into the conquest of land by plants.</title>
        <authorList>
            <person name="Rensing S."/>
            <person name="Lang D."/>
            <person name="Zimmer A."/>
            <person name="Terry A."/>
            <person name="Salamov A."/>
            <person name="Shapiro H."/>
            <person name="Nishiyama T."/>
            <person name="Perroud P.-F."/>
            <person name="Lindquist E."/>
            <person name="Kamisugi Y."/>
            <person name="Tanahashi T."/>
            <person name="Sakakibara K."/>
            <person name="Fujita T."/>
            <person name="Oishi K."/>
            <person name="Shin-I T."/>
            <person name="Kuroki Y."/>
            <person name="Toyoda A."/>
            <person name="Suzuki Y."/>
            <person name="Hashimoto A."/>
            <person name="Yamaguchi K."/>
            <person name="Sugano A."/>
            <person name="Kohara Y."/>
            <person name="Fujiyama A."/>
            <person name="Anterola A."/>
            <person name="Aoki S."/>
            <person name="Ashton N."/>
            <person name="Barbazuk W.B."/>
            <person name="Barker E."/>
            <person name="Bennetzen J."/>
            <person name="Bezanilla M."/>
            <person name="Blankenship R."/>
            <person name="Cho S.H."/>
            <person name="Dutcher S."/>
            <person name="Estelle M."/>
            <person name="Fawcett J.A."/>
            <person name="Gundlach H."/>
            <person name="Hanada K."/>
            <person name="Heyl A."/>
            <person name="Hicks K.A."/>
            <person name="Hugh J."/>
            <person name="Lohr M."/>
            <person name="Mayer K."/>
            <person name="Melkozernov A."/>
            <person name="Murata T."/>
            <person name="Nelson D."/>
            <person name="Pils B."/>
            <person name="Prigge M."/>
            <person name="Reiss B."/>
            <person name="Renner T."/>
            <person name="Rombauts S."/>
            <person name="Rushton P."/>
            <person name="Sanderfoot A."/>
            <person name="Schween G."/>
            <person name="Shiu S.-H."/>
            <person name="Stueber K."/>
            <person name="Theodoulou F.L."/>
            <person name="Tu H."/>
            <person name="Van de Peer Y."/>
            <person name="Verrier P.J."/>
            <person name="Waters E."/>
            <person name="Wood A."/>
            <person name="Yang L."/>
            <person name="Cove D."/>
            <person name="Cuming A."/>
            <person name="Hasebe M."/>
            <person name="Lucas S."/>
            <person name="Mishler D.B."/>
            <person name="Reski R."/>
            <person name="Grigoriev I."/>
            <person name="Quatrano R.S."/>
            <person name="Boore J.L."/>
        </authorList>
    </citation>
    <scope>NUCLEOTIDE SEQUENCE [LARGE SCALE GENOMIC DNA]</scope>
    <source>
        <strain evidence="3 4">cv. Gransden 2004</strain>
    </source>
</reference>
<dbReference type="EMBL" id="ABEU02000001">
    <property type="protein sequence ID" value="PNR62151.1"/>
    <property type="molecule type" value="Genomic_DNA"/>
</dbReference>
<name>A0A2K1L830_PHYPA</name>
<proteinExistence type="predicted"/>